<dbReference type="PANTHER" id="PTHR37836">
    <property type="entry name" value="LMO1036 PROTEIN"/>
    <property type="match status" value="1"/>
</dbReference>
<evidence type="ECO:0000313" key="4">
    <source>
        <dbReference type="Proteomes" id="UP000623269"/>
    </source>
</evidence>
<accession>A0A8J7L336</accession>
<evidence type="ECO:0000313" key="3">
    <source>
        <dbReference type="EMBL" id="MBH1941738.1"/>
    </source>
</evidence>
<proteinExistence type="predicted"/>
<sequence>MKGTTVHVWDKVEIELQAVKDYANPYCEVETWVILDGPGFHKKVYGFWDGEKTFKIRVAPVASGKWSWCSGSNTDDEGLNGIKGSFTAFDWTEEEKLENPCRRGMVVPTENGRGFRYSDGTPYFMLGDTWWAAPTYRYPWYEDDMKRPVGPEMGFKDMVKYRKKQGYNCIGMIAGHPTWANDGFSPKIIMDDGYSTCIRAAWMDTDTGSAKDMHNEGGRPFLFPGKVEGYETVVPDFDRINPDYFKHLDLKIDYLNEQGFTVFIEVIRRDISQVWKRYCGWPDSYVRYIQYIFTRYQANNCMYSPIHFDFIGNTILPREYNEPLNMLVDRYGQPPFGTLLGTNSAPSSLTNFGGPQENRWLTFHQIGNWREHDHYWYLTEIFHSEPARPAINGEPYYPGFPDDNPKTDSIDAEYYTRSGMYGSFLSGGLGGYIYGCQGMWGGDIEKNAQYKIWEAITYRSGALVQNLKKFVDRIGDRYLDLIPNVELITPNKSGKVDGYTGWAYCASTPKRDLLLLYFEKDCLPGTVRGLKPNAPYGIEWFNPVTGEWKSDRRVIGVVNADNMGRIILPSFPGEGDWGLFLDEI</sequence>
<keyword evidence="4" id="KW-1185">Reference proteome</keyword>
<dbReference type="InterPro" id="IPR025277">
    <property type="entry name" value="Apiosidase-like_cat_dom"/>
</dbReference>
<organism evidence="3 4">
    <name type="scientific">Mobilitalea sibirica</name>
    <dbReference type="NCBI Taxonomy" id="1462919"/>
    <lineage>
        <taxon>Bacteria</taxon>
        <taxon>Bacillati</taxon>
        <taxon>Bacillota</taxon>
        <taxon>Clostridia</taxon>
        <taxon>Lachnospirales</taxon>
        <taxon>Lachnospiraceae</taxon>
        <taxon>Mobilitalea</taxon>
    </lineage>
</organism>
<evidence type="ECO:0000259" key="2">
    <source>
        <dbReference type="Pfam" id="PF16586"/>
    </source>
</evidence>
<dbReference type="Gene3D" id="2.60.40.10">
    <property type="entry name" value="Immunoglobulins"/>
    <property type="match status" value="1"/>
</dbReference>
<feature type="domain" description="Apiosidase-like catalytic" evidence="1">
    <location>
        <begin position="110"/>
        <end position="471"/>
    </location>
</feature>
<gene>
    <name evidence="3" type="ORF">I5677_12620</name>
</gene>
<dbReference type="Proteomes" id="UP000623269">
    <property type="component" value="Unassembled WGS sequence"/>
</dbReference>
<feature type="domain" description="DUF5060" evidence="2">
    <location>
        <begin position="5"/>
        <end position="72"/>
    </location>
</feature>
<evidence type="ECO:0000259" key="1">
    <source>
        <dbReference type="Pfam" id="PF13204"/>
    </source>
</evidence>
<comment type="caution">
    <text evidence="3">The sequence shown here is derived from an EMBL/GenBank/DDBJ whole genome shotgun (WGS) entry which is preliminary data.</text>
</comment>
<dbReference type="InterPro" id="IPR013783">
    <property type="entry name" value="Ig-like_fold"/>
</dbReference>
<dbReference type="RefSeq" id="WP_197661977.1">
    <property type="nucleotide sequence ID" value="NZ_JAEAGR010000013.1"/>
</dbReference>
<dbReference type="Pfam" id="PF13204">
    <property type="entry name" value="Apiosidase"/>
    <property type="match status" value="1"/>
</dbReference>
<dbReference type="InterPro" id="IPR032260">
    <property type="entry name" value="DUF5060"/>
</dbReference>
<reference evidence="3" key="1">
    <citation type="submission" date="2020-12" db="EMBL/GenBank/DDBJ databases">
        <title>M. sibirica DSM 26468T genome.</title>
        <authorList>
            <person name="Thieme N."/>
            <person name="Rettenmaier R."/>
            <person name="Zverlov V."/>
            <person name="Liebl W."/>
        </authorList>
    </citation>
    <scope>NUCLEOTIDE SEQUENCE</scope>
    <source>
        <strain evidence="3">DSM 26468</strain>
    </source>
</reference>
<name>A0A8J7L336_9FIRM</name>
<protein>
    <submittedName>
        <fullName evidence="3">DUF4038 domain-containing protein</fullName>
    </submittedName>
</protein>
<dbReference type="AlphaFoldDB" id="A0A8J7L336"/>
<dbReference type="PANTHER" id="PTHR37836:SF2">
    <property type="entry name" value="DUF4038 DOMAIN-CONTAINING PROTEIN"/>
    <property type="match status" value="1"/>
</dbReference>
<dbReference type="Gene3D" id="3.20.20.80">
    <property type="entry name" value="Glycosidases"/>
    <property type="match status" value="1"/>
</dbReference>
<dbReference type="EMBL" id="JAEAGR010000013">
    <property type="protein sequence ID" value="MBH1941738.1"/>
    <property type="molecule type" value="Genomic_DNA"/>
</dbReference>
<dbReference type="Pfam" id="PF16586">
    <property type="entry name" value="DUF5060"/>
    <property type="match status" value="1"/>
</dbReference>